<reference evidence="3 4" key="1">
    <citation type="journal article" date="2014" name="Mol. Plant">
        <title>Chromosome Scale Genome Assembly and Transcriptome Profiling of Nannochloropsis gaditana in Nitrogen Depletion.</title>
        <authorList>
            <person name="Corteggiani Carpinelli E."/>
            <person name="Telatin A."/>
            <person name="Vitulo N."/>
            <person name="Forcato C."/>
            <person name="D'Angelo M."/>
            <person name="Schiavon R."/>
            <person name="Vezzi A."/>
            <person name="Giacometti G.M."/>
            <person name="Morosinotto T."/>
            <person name="Valle G."/>
        </authorList>
    </citation>
    <scope>NUCLEOTIDE SEQUENCE [LARGE SCALE GENOMIC DNA]</scope>
    <source>
        <strain evidence="3 4">B-31</strain>
    </source>
</reference>
<dbReference type="AlphaFoldDB" id="W7TNH3"/>
<dbReference type="GO" id="GO:0005509">
    <property type="term" value="F:calcium ion binding"/>
    <property type="evidence" value="ECO:0007669"/>
    <property type="project" value="InterPro"/>
</dbReference>
<dbReference type="InterPro" id="IPR002048">
    <property type="entry name" value="EF_hand_dom"/>
</dbReference>
<keyword evidence="1" id="KW-0106">Calcium</keyword>
<organism evidence="3 4">
    <name type="scientific">Nannochloropsis gaditana</name>
    <dbReference type="NCBI Taxonomy" id="72520"/>
    <lineage>
        <taxon>Eukaryota</taxon>
        <taxon>Sar</taxon>
        <taxon>Stramenopiles</taxon>
        <taxon>Ochrophyta</taxon>
        <taxon>Eustigmatophyceae</taxon>
        <taxon>Eustigmatales</taxon>
        <taxon>Monodopsidaceae</taxon>
        <taxon>Nannochloropsis</taxon>
    </lineage>
</organism>
<proteinExistence type="predicted"/>
<sequence>MGNKGSTQLLPTVDTMLKAFGPEEMLALEDRFPVSPSSATRHHQVTHRNLYIGRKKDNSSQASLRFAPVLITREEFVALLGEGFGPCMKRLLRRLFTVLDANGTGALEYQEHVGAMYFFKHASPVERFRVIFHMYEPKCSSASSSTTAAASKVYLHKDHVMALCTEIFSTLSEVEAGPQRVMASFQRDNDDVSWDFAPPLASSEGVVPKPVYVQSQAAPFKDIIGVMVDMIFLRWDADRDGRLNLLDFEAFASRHPENGIEDVLGKLVTSPHVARLMYARKVQGKFVNGKG</sequence>
<dbReference type="OrthoDB" id="114727at2759"/>
<evidence type="ECO:0000259" key="2">
    <source>
        <dbReference type="PROSITE" id="PS50222"/>
    </source>
</evidence>
<dbReference type="InterPro" id="IPR011992">
    <property type="entry name" value="EF-hand-dom_pair"/>
</dbReference>
<dbReference type="InterPro" id="IPR018247">
    <property type="entry name" value="EF_Hand_1_Ca_BS"/>
</dbReference>
<dbReference type="PROSITE" id="PS00018">
    <property type="entry name" value="EF_HAND_1"/>
    <property type="match status" value="1"/>
</dbReference>
<dbReference type="SUPFAM" id="SSF47473">
    <property type="entry name" value="EF-hand"/>
    <property type="match status" value="1"/>
</dbReference>
<comment type="caution">
    <text evidence="3">The sequence shown here is derived from an EMBL/GenBank/DDBJ whole genome shotgun (WGS) entry which is preliminary data.</text>
</comment>
<keyword evidence="4" id="KW-1185">Reference proteome</keyword>
<evidence type="ECO:0000313" key="4">
    <source>
        <dbReference type="Proteomes" id="UP000019335"/>
    </source>
</evidence>
<accession>W7TNH3</accession>
<gene>
    <name evidence="3" type="ORF">Naga_100015g75</name>
</gene>
<name>W7TNH3_9STRA</name>
<dbReference type="Gene3D" id="1.10.238.10">
    <property type="entry name" value="EF-hand"/>
    <property type="match status" value="1"/>
</dbReference>
<dbReference type="Proteomes" id="UP000019335">
    <property type="component" value="Chromosome 6"/>
</dbReference>
<evidence type="ECO:0000256" key="1">
    <source>
        <dbReference type="ARBA" id="ARBA00022837"/>
    </source>
</evidence>
<feature type="domain" description="EF-hand" evidence="2">
    <location>
        <begin position="87"/>
        <end position="122"/>
    </location>
</feature>
<dbReference type="EMBL" id="AZIL01000430">
    <property type="protein sequence ID" value="EWM27592.1"/>
    <property type="molecule type" value="Genomic_DNA"/>
</dbReference>
<dbReference type="PROSITE" id="PS50222">
    <property type="entry name" value="EF_HAND_2"/>
    <property type="match status" value="1"/>
</dbReference>
<protein>
    <submittedName>
        <fullName evidence="3">EF-Hand 1, calcium-binding site</fullName>
    </submittedName>
</protein>
<evidence type="ECO:0000313" key="3">
    <source>
        <dbReference type="EMBL" id="EWM27592.1"/>
    </source>
</evidence>